<protein>
    <submittedName>
        <fullName evidence="7">IclR family transcriptional regulator</fullName>
    </submittedName>
</protein>
<feature type="domain" description="HTH iclR-type" evidence="5">
    <location>
        <begin position="33"/>
        <end position="95"/>
    </location>
</feature>
<dbReference type="Gene3D" id="3.30.450.40">
    <property type="match status" value="1"/>
</dbReference>
<evidence type="ECO:0000256" key="1">
    <source>
        <dbReference type="ARBA" id="ARBA00023015"/>
    </source>
</evidence>
<dbReference type="PROSITE" id="PS51077">
    <property type="entry name" value="HTH_ICLR"/>
    <property type="match status" value="1"/>
</dbReference>
<dbReference type="Proteomes" id="UP000253501">
    <property type="component" value="Unassembled WGS sequence"/>
</dbReference>
<keyword evidence="2" id="KW-0238">DNA-binding</keyword>
<dbReference type="PROSITE" id="PS51078">
    <property type="entry name" value="ICLR_ED"/>
    <property type="match status" value="1"/>
</dbReference>
<dbReference type="SUPFAM" id="SSF55781">
    <property type="entry name" value="GAF domain-like"/>
    <property type="match status" value="1"/>
</dbReference>
<dbReference type="GO" id="GO:0003700">
    <property type="term" value="F:DNA-binding transcription factor activity"/>
    <property type="evidence" value="ECO:0007669"/>
    <property type="project" value="TreeGrafter"/>
</dbReference>
<dbReference type="InterPro" id="IPR005471">
    <property type="entry name" value="Tscrpt_reg_IclR_N"/>
</dbReference>
<evidence type="ECO:0000259" key="6">
    <source>
        <dbReference type="PROSITE" id="PS51078"/>
    </source>
</evidence>
<keyword evidence="3" id="KW-0804">Transcription</keyword>
<dbReference type="InterPro" id="IPR036390">
    <property type="entry name" value="WH_DNA-bd_sf"/>
</dbReference>
<accession>A0A367PG25</accession>
<evidence type="ECO:0000313" key="8">
    <source>
        <dbReference type="Proteomes" id="UP000253501"/>
    </source>
</evidence>
<dbReference type="PANTHER" id="PTHR30136:SF8">
    <property type="entry name" value="TRANSCRIPTIONAL REGULATORY PROTEIN"/>
    <property type="match status" value="1"/>
</dbReference>
<dbReference type="InterPro" id="IPR029016">
    <property type="entry name" value="GAF-like_dom_sf"/>
</dbReference>
<proteinExistence type="predicted"/>
<dbReference type="GO" id="GO:0003677">
    <property type="term" value="F:DNA binding"/>
    <property type="evidence" value="ECO:0007669"/>
    <property type="project" value="UniProtKB-KW"/>
</dbReference>
<evidence type="ECO:0000256" key="2">
    <source>
        <dbReference type="ARBA" id="ARBA00023125"/>
    </source>
</evidence>
<dbReference type="PANTHER" id="PTHR30136">
    <property type="entry name" value="HELIX-TURN-HELIX TRANSCRIPTIONAL REGULATOR, ICLR FAMILY"/>
    <property type="match status" value="1"/>
</dbReference>
<dbReference type="InterPro" id="IPR050707">
    <property type="entry name" value="HTH_MetabolicPath_Reg"/>
</dbReference>
<organism evidence="7 8">
    <name type="scientific">Cupriavidus necator</name>
    <name type="common">Alcaligenes eutrophus</name>
    <name type="synonym">Ralstonia eutropha</name>
    <dbReference type="NCBI Taxonomy" id="106590"/>
    <lineage>
        <taxon>Bacteria</taxon>
        <taxon>Pseudomonadati</taxon>
        <taxon>Pseudomonadota</taxon>
        <taxon>Betaproteobacteria</taxon>
        <taxon>Burkholderiales</taxon>
        <taxon>Burkholderiaceae</taxon>
        <taxon>Cupriavidus</taxon>
    </lineage>
</organism>
<evidence type="ECO:0000313" key="7">
    <source>
        <dbReference type="EMBL" id="RCJ06503.1"/>
    </source>
</evidence>
<dbReference type="Gene3D" id="1.10.10.10">
    <property type="entry name" value="Winged helix-like DNA-binding domain superfamily/Winged helix DNA-binding domain"/>
    <property type="match status" value="1"/>
</dbReference>
<gene>
    <name evidence="7" type="ORF">DDK22_21045</name>
</gene>
<dbReference type="InterPro" id="IPR036388">
    <property type="entry name" value="WH-like_DNA-bd_sf"/>
</dbReference>
<evidence type="ECO:0000259" key="5">
    <source>
        <dbReference type="PROSITE" id="PS51077"/>
    </source>
</evidence>
<dbReference type="RefSeq" id="WP_114133637.1">
    <property type="nucleotide sequence ID" value="NZ_CP068436.1"/>
</dbReference>
<sequence length="287" mass="30232">MTEAKKTIAKPSAVSTDDPPPTAAGNGGGRRRIQSADKATEVLLALVEAGKATPLRDLARAIGMPNSLAHRYLASLMASGLAVQDEVTGLYDLGPTAVRIGASALARVDHLRLASEAMPQLVSSTGLPALLCVLGDRGPTIVRWERSYVPFITTLSVGSTFQLTNSATGRVLLAFTPDQVRDDLIELAVSKNHEQPPVKLLERLSTIRRVGYDEAESVLIPGLSAMSAPILDVQNEAVACLTLIGASPDVRRIKTKAIKALVEASVSISRSCGSNLSFTLSLADPTT</sequence>
<dbReference type="InterPro" id="IPR014757">
    <property type="entry name" value="Tscrpt_reg_IclR_C"/>
</dbReference>
<dbReference type="EMBL" id="QDHA01000049">
    <property type="protein sequence ID" value="RCJ06503.1"/>
    <property type="molecule type" value="Genomic_DNA"/>
</dbReference>
<name>A0A367PG25_CUPNE</name>
<dbReference type="Pfam" id="PF01614">
    <property type="entry name" value="IclR_C"/>
    <property type="match status" value="1"/>
</dbReference>
<dbReference type="GO" id="GO:0045892">
    <property type="term" value="P:negative regulation of DNA-templated transcription"/>
    <property type="evidence" value="ECO:0007669"/>
    <property type="project" value="TreeGrafter"/>
</dbReference>
<dbReference type="SMART" id="SM00346">
    <property type="entry name" value="HTH_ICLR"/>
    <property type="match status" value="1"/>
</dbReference>
<evidence type="ECO:0000256" key="4">
    <source>
        <dbReference type="SAM" id="MobiDB-lite"/>
    </source>
</evidence>
<feature type="domain" description="IclR-ED" evidence="6">
    <location>
        <begin position="96"/>
        <end position="282"/>
    </location>
</feature>
<feature type="region of interest" description="Disordered" evidence="4">
    <location>
        <begin position="1"/>
        <end position="32"/>
    </location>
</feature>
<dbReference type="FunFam" id="1.10.10.10:FF:000056">
    <property type="entry name" value="IclR family transcriptional regulator"/>
    <property type="match status" value="1"/>
</dbReference>
<evidence type="ECO:0000256" key="3">
    <source>
        <dbReference type="ARBA" id="ARBA00023163"/>
    </source>
</evidence>
<comment type="caution">
    <text evidence="7">The sequence shown here is derived from an EMBL/GenBank/DDBJ whole genome shotgun (WGS) entry which is preliminary data.</text>
</comment>
<dbReference type="Pfam" id="PF09339">
    <property type="entry name" value="HTH_IclR"/>
    <property type="match status" value="1"/>
</dbReference>
<keyword evidence="1" id="KW-0805">Transcription regulation</keyword>
<dbReference type="SUPFAM" id="SSF46785">
    <property type="entry name" value="Winged helix' DNA-binding domain"/>
    <property type="match status" value="1"/>
</dbReference>
<dbReference type="AlphaFoldDB" id="A0A367PG25"/>
<reference evidence="7 8" key="1">
    <citation type="submission" date="2018-04" db="EMBL/GenBank/DDBJ databases">
        <title>Cupriavidus necator CR12 genome sequencing and assembly.</title>
        <authorList>
            <person name="Ben Fekih I."/>
            <person name="Mazhar H.S."/>
            <person name="Bello S.K."/>
            <person name="Rensing C."/>
        </authorList>
    </citation>
    <scope>NUCLEOTIDE SEQUENCE [LARGE SCALE GENOMIC DNA]</scope>
    <source>
        <strain evidence="7 8">CR12</strain>
    </source>
</reference>